<feature type="transmembrane region" description="Helical" evidence="4">
    <location>
        <begin position="346"/>
        <end position="365"/>
    </location>
</feature>
<dbReference type="GO" id="GO:0012505">
    <property type="term" value="C:endomembrane system"/>
    <property type="evidence" value="ECO:0007669"/>
    <property type="project" value="UniProtKB-SubCell"/>
</dbReference>
<evidence type="ECO:0000256" key="4">
    <source>
        <dbReference type="SAM" id="Phobius"/>
    </source>
</evidence>
<evidence type="ECO:0000313" key="6">
    <source>
        <dbReference type="Proteomes" id="UP001146793"/>
    </source>
</evidence>
<dbReference type="GO" id="GO:0005345">
    <property type="term" value="F:purine nucleobase transmembrane transporter activity"/>
    <property type="evidence" value="ECO:0007669"/>
    <property type="project" value="TreeGrafter"/>
</dbReference>
<feature type="compositionally biased region" description="Basic and acidic residues" evidence="3">
    <location>
        <begin position="268"/>
        <end position="277"/>
    </location>
</feature>
<accession>A0AAV7ZTX9</accession>
<organism evidence="5 6">
    <name type="scientific">Anaeramoeba flamelloides</name>
    <dbReference type="NCBI Taxonomy" id="1746091"/>
    <lineage>
        <taxon>Eukaryota</taxon>
        <taxon>Metamonada</taxon>
        <taxon>Anaeramoebidae</taxon>
        <taxon>Anaeramoeba</taxon>
    </lineage>
</organism>
<feature type="transmembrane region" description="Helical" evidence="4">
    <location>
        <begin position="445"/>
        <end position="469"/>
    </location>
</feature>
<feature type="transmembrane region" description="Helical" evidence="4">
    <location>
        <begin position="507"/>
        <end position="528"/>
    </location>
</feature>
<evidence type="ECO:0000256" key="1">
    <source>
        <dbReference type="ARBA" id="ARBA00004127"/>
    </source>
</evidence>
<dbReference type="PANTHER" id="PTHR43337:SF1">
    <property type="entry name" value="XANTHINE_URACIL PERMEASE C887.17-RELATED"/>
    <property type="match status" value="1"/>
</dbReference>
<feature type="compositionally biased region" description="Low complexity" evidence="3">
    <location>
        <begin position="291"/>
        <end position="314"/>
    </location>
</feature>
<dbReference type="InterPro" id="IPR045018">
    <property type="entry name" value="Azg-like"/>
</dbReference>
<feature type="transmembrane region" description="Helical" evidence="4">
    <location>
        <begin position="548"/>
        <end position="573"/>
    </location>
</feature>
<feature type="region of interest" description="Disordered" evidence="3">
    <location>
        <begin position="266"/>
        <end position="323"/>
    </location>
</feature>
<feature type="transmembrane region" description="Helical" evidence="4">
    <location>
        <begin position="585"/>
        <end position="602"/>
    </location>
</feature>
<comment type="caution">
    <text evidence="5">The sequence shown here is derived from an EMBL/GenBank/DDBJ whole genome shotgun (WGS) entry which is preliminary data.</text>
</comment>
<dbReference type="AlphaFoldDB" id="A0AAV7ZTX9"/>
<dbReference type="EMBL" id="JANTQA010000023">
    <property type="protein sequence ID" value="KAJ3443942.1"/>
    <property type="molecule type" value="Genomic_DNA"/>
</dbReference>
<sequence>MIENTSEKNTPLLEESTDEEIVFFEKQKETTKTRKRTKTKTKKNKKSAKNNQKVNPHQKFLHKCTAAIDKLFKINEKGSTILCELVGGVLMFLCSIYTLRLQPIELNTIGIETGTIVTINSLISACATITMSVVNIPLVLSNSMSGTKFLSRLLVKKYKYSHSTSCGLMIFSSLLSLPFTFFLRKSFMGAIPAKFRIGIGFGIGMLIGKISFQYMLGSGDVGYSIDTQTSNWEIIISALISACSLLSIIYLLLRWRNRFTHSKRHHHEKDFKNEHDSSLSTSSSDPGIGTNSSNDSDSGSDSCGSDQNNNSNSNRLKKEKSKMKKSKKTFFSFSKSNFLNSATGRVISYALPTFFTMIILIIIRFSKKNLKIRKYEFPTFSKANFSKDISKLSSSAWYLIPYITANQFVDTVSTLLIIIQMSFLEKIEYDQKKFVQISTKGKISKFQIVIFGSIFWSIISGVFGSTMVIPLVESITGLVVGCRTGLSTLVCGSCFLIVFFCPPIIDIIQSVSTAPLLLLTCVLTMSMIKNLRYQNIQEVIPYVTTLLAIPLTNSITFGTIYGYSFWFLFVLFAPEKGYKNINKSMISIFVFSLITIILQYLSTND</sequence>
<dbReference type="PANTHER" id="PTHR43337">
    <property type="entry name" value="XANTHINE/URACIL PERMEASE C887.17-RELATED"/>
    <property type="match status" value="1"/>
</dbReference>
<keyword evidence="4" id="KW-0472">Membrane</keyword>
<feature type="transmembrane region" description="Helical" evidence="4">
    <location>
        <begin position="475"/>
        <end position="500"/>
    </location>
</feature>
<feature type="transmembrane region" description="Helical" evidence="4">
    <location>
        <begin position="160"/>
        <end position="183"/>
    </location>
</feature>
<reference evidence="5" key="1">
    <citation type="submission" date="2022-08" db="EMBL/GenBank/DDBJ databases">
        <title>Novel sulphate-reducing endosymbionts in the free-living metamonad Anaeramoeba.</title>
        <authorList>
            <person name="Jerlstrom-Hultqvist J."/>
            <person name="Cepicka I."/>
            <person name="Gallot-Lavallee L."/>
            <person name="Salas-Leiva D."/>
            <person name="Curtis B.A."/>
            <person name="Zahonova K."/>
            <person name="Pipaliya S."/>
            <person name="Dacks J."/>
            <person name="Roger A.J."/>
        </authorList>
    </citation>
    <scope>NUCLEOTIDE SEQUENCE</scope>
    <source>
        <strain evidence="5">Busselton2</strain>
    </source>
</reference>
<feature type="region of interest" description="Disordered" evidence="3">
    <location>
        <begin position="24"/>
        <end position="53"/>
    </location>
</feature>
<feature type="transmembrane region" description="Helical" evidence="4">
    <location>
        <begin position="399"/>
        <end position="424"/>
    </location>
</feature>
<name>A0AAV7ZTX9_9EUKA</name>
<feature type="transmembrane region" description="Helical" evidence="4">
    <location>
        <begin position="195"/>
        <end position="214"/>
    </location>
</feature>
<comment type="subcellular location">
    <subcellularLocation>
        <location evidence="1">Endomembrane system</location>
        <topology evidence="1">Multi-pass membrane protein</topology>
    </subcellularLocation>
</comment>
<evidence type="ECO:0000256" key="3">
    <source>
        <dbReference type="SAM" id="MobiDB-lite"/>
    </source>
</evidence>
<keyword evidence="2" id="KW-0813">Transport</keyword>
<evidence type="ECO:0000256" key="2">
    <source>
        <dbReference type="ARBA" id="ARBA00022448"/>
    </source>
</evidence>
<evidence type="ECO:0000313" key="5">
    <source>
        <dbReference type="EMBL" id="KAJ3443942.1"/>
    </source>
</evidence>
<feature type="transmembrane region" description="Helical" evidence="4">
    <location>
        <begin position="234"/>
        <end position="253"/>
    </location>
</feature>
<proteinExistence type="predicted"/>
<feature type="transmembrane region" description="Helical" evidence="4">
    <location>
        <begin position="119"/>
        <end position="140"/>
    </location>
</feature>
<dbReference type="Proteomes" id="UP001146793">
    <property type="component" value="Unassembled WGS sequence"/>
</dbReference>
<keyword evidence="4" id="KW-0812">Transmembrane</keyword>
<feature type="compositionally biased region" description="Basic residues" evidence="3">
    <location>
        <begin position="33"/>
        <end position="48"/>
    </location>
</feature>
<gene>
    <name evidence="5" type="ORF">M0812_09790</name>
</gene>
<keyword evidence="4" id="KW-1133">Transmembrane helix</keyword>
<protein>
    <submittedName>
        <fullName evidence="5">Xanthine/uracil permease</fullName>
    </submittedName>
</protein>
<dbReference type="GO" id="GO:0005886">
    <property type="term" value="C:plasma membrane"/>
    <property type="evidence" value="ECO:0007669"/>
    <property type="project" value="TreeGrafter"/>
</dbReference>